<protein>
    <submittedName>
        <fullName evidence="1">Uncharacterized protein</fullName>
    </submittedName>
</protein>
<gene>
    <name evidence="1" type="ORF">CAEBREN_21984</name>
</gene>
<name>G0NX40_CAEBE</name>
<evidence type="ECO:0000313" key="2">
    <source>
        <dbReference type="Proteomes" id="UP000008068"/>
    </source>
</evidence>
<reference evidence="2" key="1">
    <citation type="submission" date="2011-07" db="EMBL/GenBank/DDBJ databases">
        <authorList>
            <consortium name="Caenorhabditis brenneri Sequencing and Analysis Consortium"/>
            <person name="Wilson R.K."/>
        </authorList>
    </citation>
    <scope>NUCLEOTIDE SEQUENCE [LARGE SCALE GENOMIC DNA]</scope>
    <source>
        <strain evidence="2">PB2801</strain>
    </source>
</reference>
<keyword evidence="2" id="KW-1185">Reference proteome</keyword>
<accession>G0NX40</accession>
<dbReference type="InParanoid" id="G0NX40"/>
<dbReference type="HOGENOM" id="CLU_3413264_0_0_1"/>
<dbReference type="EMBL" id="GL379969">
    <property type="protein sequence ID" value="EGT39373.1"/>
    <property type="molecule type" value="Genomic_DNA"/>
</dbReference>
<evidence type="ECO:0000313" key="1">
    <source>
        <dbReference type="EMBL" id="EGT39373.1"/>
    </source>
</evidence>
<dbReference type="Proteomes" id="UP000008068">
    <property type="component" value="Unassembled WGS sequence"/>
</dbReference>
<proteinExistence type="predicted"/>
<dbReference type="AlphaFoldDB" id="G0NX40"/>
<organism evidence="2">
    <name type="scientific">Caenorhabditis brenneri</name>
    <name type="common">Nematode worm</name>
    <dbReference type="NCBI Taxonomy" id="135651"/>
    <lineage>
        <taxon>Eukaryota</taxon>
        <taxon>Metazoa</taxon>
        <taxon>Ecdysozoa</taxon>
        <taxon>Nematoda</taxon>
        <taxon>Chromadorea</taxon>
        <taxon>Rhabditida</taxon>
        <taxon>Rhabditina</taxon>
        <taxon>Rhabditomorpha</taxon>
        <taxon>Rhabditoidea</taxon>
        <taxon>Rhabditidae</taxon>
        <taxon>Peloderinae</taxon>
        <taxon>Caenorhabditis</taxon>
    </lineage>
</organism>
<sequence length="28" mass="3439">MYSVQWEEKKHHVGAVETKERPMKKRLI</sequence>